<reference evidence="1 2" key="1">
    <citation type="submission" date="2007-03" db="EMBL/GenBank/DDBJ databases">
        <authorList>
            <person name="Stal L."/>
            <person name="Ferriera S."/>
            <person name="Johnson J."/>
            <person name="Kravitz S."/>
            <person name="Beeson K."/>
            <person name="Sutton G."/>
            <person name="Rogers Y.-H."/>
            <person name="Friedman R."/>
            <person name="Frazier M."/>
            <person name="Venter J.C."/>
        </authorList>
    </citation>
    <scope>NUCLEOTIDE SEQUENCE [LARGE SCALE GENOMIC DNA]</scope>
    <source>
        <strain evidence="1 2">CCY0110</strain>
    </source>
</reference>
<dbReference type="AlphaFoldDB" id="A3IHI6"/>
<keyword evidence="2" id="KW-1185">Reference proteome</keyword>
<protein>
    <submittedName>
        <fullName evidence="1">Uncharacterized protein</fullName>
    </submittedName>
</protein>
<gene>
    <name evidence="1" type="ORF">CY0110_15772</name>
</gene>
<comment type="caution">
    <text evidence="1">The sequence shown here is derived from an EMBL/GenBank/DDBJ whole genome shotgun (WGS) entry which is preliminary data.</text>
</comment>
<proteinExistence type="predicted"/>
<sequence length="28" mass="3083">MPKPVIKVKDGTLIIVPIIKKVSLILLI</sequence>
<dbReference type="EMBL" id="AAXW01000002">
    <property type="protein sequence ID" value="EAZ93268.1"/>
    <property type="molecule type" value="Genomic_DNA"/>
</dbReference>
<accession>A3IHI6</accession>
<name>A3IHI6_9CHRO</name>
<organism evidence="1 2">
    <name type="scientific">Crocosphaera chwakensis CCY0110</name>
    <dbReference type="NCBI Taxonomy" id="391612"/>
    <lineage>
        <taxon>Bacteria</taxon>
        <taxon>Bacillati</taxon>
        <taxon>Cyanobacteriota</taxon>
        <taxon>Cyanophyceae</taxon>
        <taxon>Oscillatoriophycideae</taxon>
        <taxon>Chroococcales</taxon>
        <taxon>Aphanothecaceae</taxon>
        <taxon>Crocosphaera</taxon>
        <taxon>Crocosphaera chwakensis</taxon>
    </lineage>
</organism>
<dbReference type="Proteomes" id="UP000003781">
    <property type="component" value="Unassembled WGS sequence"/>
</dbReference>
<evidence type="ECO:0000313" key="1">
    <source>
        <dbReference type="EMBL" id="EAZ93268.1"/>
    </source>
</evidence>
<evidence type="ECO:0000313" key="2">
    <source>
        <dbReference type="Proteomes" id="UP000003781"/>
    </source>
</evidence>